<feature type="transmembrane region" description="Helical" evidence="1">
    <location>
        <begin position="58"/>
        <end position="78"/>
    </location>
</feature>
<organism evidence="3 4">
    <name type="scientific">Candidatus Trichorickettsia mobilis</name>
    <dbReference type="NCBI Taxonomy" id="1346319"/>
    <lineage>
        <taxon>Bacteria</taxon>
        <taxon>Pseudomonadati</taxon>
        <taxon>Pseudomonadota</taxon>
        <taxon>Alphaproteobacteria</taxon>
        <taxon>Rickettsiales</taxon>
        <taxon>Rickettsiaceae</taxon>
        <taxon>Rickettsieae</taxon>
        <taxon>Candidatus Trichorickettsia</taxon>
    </lineage>
</organism>
<dbReference type="Proteomes" id="UP001326613">
    <property type="component" value="Chromosome"/>
</dbReference>
<gene>
    <name evidence="3" type="ORF">Trichorick_00625</name>
</gene>
<evidence type="ECO:0000313" key="4">
    <source>
        <dbReference type="Proteomes" id="UP001326613"/>
    </source>
</evidence>
<reference evidence="3 4" key="1">
    <citation type="submission" date="2022-10" db="EMBL/GenBank/DDBJ databases">
        <title>Host association and intracellularity evolved multiple times independently in the Rickettsiales.</title>
        <authorList>
            <person name="Castelli M."/>
            <person name="Nardi T."/>
            <person name="Gammuto L."/>
            <person name="Bellinzona G."/>
            <person name="Sabaneyeva E."/>
            <person name="Potekhin A."/>
            <person name="Serra V."/>
            <person name="Petroni G."/>
            <person name="Sassera D."/>
        </authorList>
    </citation>
    <scope>NUCLEOTIDE SEQUENCE [LARGE SCALE GENOMIC DNA]</scope>
    <source>
        <strain evidence="3 4">Kr 154-4</strain>
    </source>
</reference>
<dbReference type="RefSeq" id="WP_323738784.1">
    <property type="nucleotide sequence ID" value="NZ_CP112932.1"/>
</dbReference>
<name>A0ABZ0URS3_9RICK</name>
<dbReference type="EMBL" id="CP112932">
    <property type="protein sequence ID" value="WPY00739.1"/>
    <property type="molecule type" value="Genomic_DNA"/>
</dbReference>
<keyword evidence="1" id="KW-1133">Transmembrane helix</keyword>
<dbReference type="NCBIfam" id="NF047864">
    <property type="entry name" value="CBU_0592_membra"/>
    <property type="match status" value="1"/>
</dbReference>
<proteinExistence type="predicted"/>
<evidence type="ECO:0000259" key="2">
    <source>
        <dbReference type="Pfam" id="PF26604"/>
    </source>
</evidence>
<evidence type="ECO:0000313" key="3">
    <source>
        <dbReference type="EMBL" id="WPY00739.1"/>
    </source>
</evidence>
<feature type="transmembrane region" description="Helical" evidence="1">
    <location>
        <begin position="35"/>
        <end position="52"/>
    </location>
</feature>
<feature type="transmembrane region" description="Helical" evidence="1">
    <location>
        <begin position="6"/>
        <end position="23"/>
    </location>
</feature>
<protein>
    <recommendedName>
        <fullName evidence="2">CBU-0592-like domain-containing protein</fullName>
    </recommendedName>
</protein>
<keyword evidence="1" id="KW-0812">Transmembrane</keyword>
<feature type="domain" description="CBU-0592-like" evidence="2">
    <location>
        <begin position="6"/>
        <end position="78"/>
    </location>
</feature>
<accession>A0ABZ0URS3</accession>
<dbReference type="Pfam" id="PF26604">
    <property type="entry name" value="CBU_0592"/>
    <property type="match status" value="1"/>
</dbReference>
<evidence type="ECO:0000256" key="1">
    <source>
        <dbReference type="SAM" id="Phobius"/>
    </source>
</evidence>
<keyword evidence="4" id="KW-1185">Reference proteome</keyword>
<keyword evidence="1" id="KW-0472">Membrane</keyword>
<sequence>MSIISDIVGIIGVVMVITVYLLLQMEKVQADSISYLVVNLVGSLLIVVSLIYNWNLSSFIIEVLWAMISIFGLIRIAYKKKNSINNHH</sequence>
<dbReference type="InterPro" id="IPR058058">
    <property type="entry name" value="CBU_0592-like"/>
</dbReference>